<sequence length="293" mass="33375">MKIMSTSSGVSDSDDSCKDQYEPIRKLAMVQLQPPRNPNKPFTSFAIKDILGSSNNNNNNVQHRNLHFNNAINSRIVRPWDNRSSPGRDSELSSDAEEEEINVDDDDQIPSMKTVSPLDALMEMANKTFEGLETADAADAKRREQAALFGKHQPPKKRRKSRTAFTNQQIYELEKRFLYQKYLTPADRDEIAQTLGLTNAQVITWFQNRRAKLKRDLEELKNDVVHAKLDTDDEEMDNSRRESDMDSESEPSPAKLSKSCIDSDQDNSEKENTCLSDRENNNNSDAEPDELTS</sequence>
<evidence type="ECO:0000256" key="6">
    <source>
        <dbReference type="PROSITE-ProRule" id="PRU00108"/>
    </source>
</evidence>
<evidence type="ECO:0000256" key="3">
    <source>
        <dbReference type="ARBA" id="ARBA00023125"/>
    </source>
</evidence>
<dbReference type="InterPro" id="IPR051892">
    <property type="entry name" value="LBX_TF"/>
</dbReference>
<dbReference type="InterPro" id="IPR017970">
    <property type="entry name" value="Homeobox_CS"/>
</dbReference>
<feature type="region of interest" description="Disordered" evidence="8">
    <location>
        <begin position="78"/>
        <end position="111"/>
    </location>
</feature>
<evidence type="ECO:0000256" key="4">
    <source>
        <dbReference type="ARBA" id="ARBA00023155"/>
    </source>
</evidence>
<dbReference type="PROSITE" id="PS50071">
    <property type="entry name" value="HOMEOBOX_2"/>
    <property type="match status" value="1"/>
</dbReference>
<feature type="region of interest" description="Disordered" evidence="8">
    <location>
        <begin position="1"/>
        <end position="21"/>
    </location>
</feature>
<dbReference type="PANTHER" id="PTHR24336:SF8">
    <property type="entry name" value="LADYBIRD EARLY-RELATED"/>
    <property type="match status" value="1"/>
</dbReference>
<dbReference type="AlphaFoldDB" id="A0A210QC31"/>
<dbReference type="OrthoDB" id="6159439at2759"/>
<dbReference type="GO" id="GO:0005634">
    <property type="term" value="C:nucleus"/>
    <property type="evidence" value="ECO:0007669"/>
    <property type="project" value="UniProtKB-SubCell"/>
</dbReference>
<evidence type="ECO:0000259" key="9">
    <source>
        <dbReference type="PROSITE" id="PS50071"/>
    </source>
</evidence>
<evidence type="ECO:0000256" key="5">
    <source>
        <dbReference type="ARBA" id="ARBA00023242"/>
    </source>
</evidence>
<feature type="compositionally biased region" description="Low complexity" evidence="8">
    <location>
        <begin position="1"/>
        <end position="11"/>
    </location>
</feature>
<organism evidence="10 11">
    <name type="scientific">Mizuhopecten yessoensis</name>
    <name type="common">Japanese scallop</name>
    <name type="synonym">Patinopecten yessoensis</name>
    <dbReference type="NCBI Taxonomy" id="6573"/>
    <lineage>
        <taxon>Eukaryota</taxon>
        <taxon>Metazoa</taxon>
        <taxon>Spiralia</taxon>
        <taxon>Lophotrochozoa</taxon>
        <taxon>Mollusca</taxon>
        <taxon>Bivalvia</taxon>
        <taxon>Autobranchia</taxon>
        <taxon>Pteriomorphia</taxon>
        <taxon>Pectinida</taxon>
        <taxon>Pectinoidea</taxon>
        <taxon>Pectinidae</taxon>
        <taxon>Mizuhopecten</taxon>
    </lineage>
</organism>
<feature type="domain" description="Homeobox" evidence="9">
    <location>
        <begin position="156"/>
        <end position="216"/>
    </location>
</feature>
<name>A0A210QC31_MIZYE</name>
<accession>A0A210QC31</accession>
<evidence type="ECO:0000256" key="8">
    <source>
        <dbReference type="SAM" id="MobiDB-lite"/>
    </source>
</evidence>
<dbReference type="CDD" id="cd00086">
    <property type="entry name" value="homeodomain"/>
    <property type="match status" value="1"/>
</dbReference>
<feature type="compositionally biased region" description="Basic and acidic residues" evidence="8">
    <location>
        <begin position="78"/>
        <end position="91"/>
    </location>
</feature>
<evidence type="ECO:0000256" key="2">
    <source>
        <dbReference type="ARBA" id="ARBA00022473"/>
    </source>
</evidence>
<dbReference type="InterPro" id="IPR001356">
    <property type="entry name" value="HD"/>
</dbReference>
<protein>
    <submittedName>
        <fullName evidence="10">Transcription factor LBX1</fullName>
    </submittedName>
</protein>
<dbReference type="SUPFAM" id="SSF46689">
    <property type="entry name" value="Homeodomain-like"/>
    <property type="match status" value="1"/>
</dbReference>
<feature type="DNA-binding region" description="Homeobox" evidence="6">
    <location>
        <begin position="158"/>
        <end position="217"/>
    </location>
</feature>
<evidence type="ECO:0000313" key="10">
    <source>
        <dbReference type="EMBL" id="OWF46280.1"/>
    </source>
</evidence>
<evidence type="ECO:0000313" key="11">
    <source>
        <dbReference type="Proteomes" id="UP000242188"/>
    </source>
</evidence>
<gene>
    <name evidence="10" type="ORF">KP79_PYT17416</name>
</gene>
<dbReference type="Proteomes" id="UP000242188">
    <property type="component" value="Unassembled WGS sequence"/>
</dbReference>
<dbReference type="STRING" id="6573.A0A210QC31"/>
<dbReference type="EMBL" id="NEDP02004220">
    <property type="protein sequence ID" value="OWF46280.1"/>
    <property type="molecule type" value="Genomic_DNA"/>
</dbReference>
<dbReference type="InterPro" id="IPR009057">
    <property type="entry name" value="Homeodomain-like_sf"/>
</dbReference>
<dbReference type="GO" id="GO:0000981">
    <property type="term" value="F:DNA-binding transcription factor activity, RNA polymerase II-specific"/>
    <property type="evidence" value="ECO:0007669"/>
    <property type="project" value="InterPro"/>
</dbReference>
<dbReference type="FunFam" id="1.10.10.60:FF:000098">
    <property type="entry name" value="Transcription factor LBX1"/>
    <property type="match status" value="1"/>
</dbReference>
<dbReference type="SMART" id="SM00389">
    <property type="entry name" value="HOX"/>
    <property type="match status" value="1"/>
</dbReference>
<feature type="compositionally biased region" description="Basic and acidic residues" evidence="8">
    <location>
        <begin position="267"/>
        <end position="280"/>
    </location>
</feature>
<dbReference type="Gene3D" id="1.10.10.60">
    <property type="entry name" value="Homeodomain-like"/>
    <property type="match status" value="1"/>
</dbReference>
<dbReference type="InterPro" id="IPR000047">
    <property type="entry name" value="HTH_motif"/>
</dbReference>
<dbReference type="PRINTS" id="PR00031">
    <property type="entry name" value="HTHREPRESSR"/>
</dbReference>
<comment type="caution">
    <text evidence="10">The sequence shown here is derived from an EMBL/GenBank/DDBJ whole genome shotgun (WGS) entry which is preliminary data.</text>
</comment>
<reference evidence="10 11" key="1">
    <citation type="journal article" date="2017" name="Nat. Ecol. Evol.">
        <title>Scallop genome provides insights into evolution of bilaterian karyotype and development.</title>
        <authorList>
            <person name="Wang S."/>
            <person name="Zhang J."/>
            <person name="Jiao W."/>
            <person name="Li J."/>
            <person name="Xun X."/>
            <person name="Sun Y."/>
            <person name="Guo X."/>
            <person name="Huan P."/>
            <person name="Dong B."/>
            <person name="Zhang L."/>
            <person name="Hu X."/>
            <person name="Sun X."/>
            <person name="Wang J."/>
            <person name="Zhao C."/>
            <person name="Wang Y."/>
            <person name="Wang D."/>
            <person name="Huang X."/>
            <person name="Wang R."/>
            <person name="Lv J."/>
            <person name="Li Y."/>
            <person name="Zhang Z."/>
            <person name="Liu B."/>
            <person name="Lu W."/>
            <person name="Hui Y."/>
            <person name="Liang J."/>
            <person name="Zhou Z."/>
            <person name="Hou R."/>
            <person name="Li X."/>
            <person name="Liu Y."/>
            <person name="Li H."/>
            <person name="Ning X."/>
            <person name="Lin Y."/>
            <person name="Zhao L."/>
            <person name="Xing Q."/>
            <person name="Dou J."/>
            <person name="Li Y."/>
            <person name="Mao J."/>
            <person name="Guo H."/>
            <person name="Dou H."/>
            <person name="Li T."/>
            <person name="Mu C."/>
            <person name="Jiang W."/>
            <person name="Fu Q."/>
            <person name="Fu X."/>
            <person name="Miao Y."/>
            <person name="Liu J."/>
            <person name="Yu Q."/>
            <person name="Li R."/>
            <person name="Liao H."/>
            <person name="Li X."/>
            <person name="Kong Y."/>
            <person name="Jiang Z."/>
            <person name="Chourrout D."/>
            <person name="Li R."/>
            <person name="Bao Z."/>
        </authorList>
    </citation>
    <scope>NUCLEOTIDE SEQUENCE [LARGE SCALE GENOMIC DNA]</scope>
    <source>
        <strain evidence="10 11">PY_sf001</strain>
    </source>
</reference>
<keyword evidence="4 6" id="KW-0371">Homeobox</keyword>
<keyword evidence="5 6" id="KW-0539">Nucleus</keyword>
<feature type="compositionally biased region" description="Acidic residues" evidence="8">
    <location>
        <begin position="92"/>
        <end position="108"/>
    </location>
</feature>
<dbReference type="Pfam" id="PF00046">
    <property type="entry name" value="Homeodomain"/>
    <property type="match status" value="1"/>
</dbReference>
<comment type="subcellular location">
    <subcellularLocation>
        <location evidence="1 6 7">Nucleus</location>
    </subcellularLocation>
</comment>
<keyword evidence="3 6" id="KW-0238">DNA-binding</keyword>
<keyword evidence="11" id="KW-1185">Reference proteome</keyword>
<feature type="region of interest" description="Disordered" evidence="8">
    <location>
        <begin position="228"/>
        <end position="293"/>
    </location>
</feature>
<dbReference type="GO" id="GO:1990837">
    <property type="term" value="F:sequence-specific double-stranded DNA binding"/>
    <property type="evidence" value="ECO:0007669"/>
    <property type="project" value="TreeGrafter"/>
</dbReference>
<evidence type="ECO:0000256" key="1">
    <source>
        <dbReference type="ARBA" id="ARBA00004123"/>
    </source>
</evidence>
<keyword evidence="2" id="KW-0217">Developmental protein</keyword>
<proteinExistence type="predicted"/>
<dbReference type="PROSITE" id="PS00027">
    <property type="entry name" value="HOMEOBOX_1"/>
    <property type="match status" value="1"/>
</dbReference>
<dbReference type="PANTHER" id="PTHR24336">
    <property type="entry name" value="TRANSCRIPTION FACTOR LBX"/>
    <property type="match status" value="1"/>
</dbReference>
<evidence type="ECO:0000256" key="7">
    <source>
        <dbReference type="RuleBase" id="RU000682"/>
    </source>
</evidence>